<feature type="region of interest" description="Disordered" evidence="1">
    <location>
        <begin position="290"/>
        <end position="340"/>
    </location>
</feature>
<dbReference type="KEGG" id="fcy:FRACYDRAFT_267923"/>
<keyword evidence="2" id="KW-0812">Transmembrane</keyword>
<name>A0A1E7FTA3_9STRA</name>
<reference evidence="3 4" key="1">
    <citation type="submission" date="2016-09" db="EMBL/GenBank/DDBJ databases">
        <title>Extensive genetic diversity and differential bi-allelic expression allows diatom success in the polar Southern Ocean.</title>
        <authorList>
            <consortium name="DOE Joint Genome Institute"/>
            <person name="Mock T."/>
            <person name="Otillar R.P."/>
            <person name="Strauss J."/>
            <person name="Dupont C."/>
            <person name="Frickenhaus S."/>
            <person name="Maumus F."/>
            <person name="Mcmullan M."/>
            <person name="Sanges R."/>
            <person name="Schmutz J."/>
            <person name="Toseland A."/>
            <person name="Valas R."/>
            <person name="Veluchamy A."/>
            <person name="Ward B.J."/>
            <person name="Allen A."/>
            <person name="Barry K."/>
            <person name="Falciatore A."/>
            <person name="Ferrante M."/>
            <person name="Fortunato A.E."/>
            <person name="Gloeckner G."/>
            <person name="Gruber A."/>
            <person name="Hipkin R."/>
            <person name="Janech M."/>
            <person name="Kroth P."/>
            <person name="Leese F."/>
            <person name="Lindquist E."/>
            <person name="Lyon B.R."/>
            <person name="Martin J."/>
            <person name="Mayer C."/>
            <person name="Parker M."/>
            <person name="Quesneville H."/>
            <person name="Raymond J."/>
            <person name="Uhlig C."/>
            <person name="Valentin K.U."/>
            <person name="Worden A.Z."/>
            <person name="Armbrust E.V."/>
            <person name="Bowler C."/>
            <person name="Green B."/>
            <person name="Moulton V."/>
            <person name="Van Oosterhout C."/>
            <person name="Grigoriev I."/>
        </authorList>
    </citation>
    <scope>NUCLEOTIDE SEQUENCE [LARGE SCALE GENOMIC DNA]</scope>
    <source>
        <strain evidence="3 4">CCMP1102</strain>
    </source>
</reference>
<keyword evidence="2" id="KW-1133">Transmembrane helix</keyword>
<feature type="transmembrane region" description="Helical" evidence="2">
    <location>
        <begin position="207"/>
        <end position="229"/>
    </location>
</feature>
<dbReference type="EMBL" id="KV784354">
    <property type="protein sequence ID" value="OEU21401.1"/>
    <property type="molecule type" value="Genomic_DNA"/>
</dbReference>
<evidence type="ECO:0000313" key="4">
    <source>
        <dbReference type="Proteomes" id="UP000095751"/>
    </source>
</evidence>
<sequence>MQKTLGLDPLIFDFIHIRNGTALSQELSQSDLFRPLNVNDFIHSRNGTELSPVFRIHHETCTINIPGFIETMLLDAPEPGQRQQDLFERYACEDEWSDSGREDLALFHAVYERILPYRFIVYFTVSFAIKLILNLCELGLLMIHLIPSTFVLRLILRWPKDFVGYRQVTFWSIWQTLVLICTVTSYHETYFPALCWILGSRLGAYQYGVKMAHLEWGFLYLLLITQSSWGPVLTDLLNKLAMFNGLLALGQLVLLVIPGIGWWKLVRLYAFCLSYSSLWKKMDDPLPPVQEAQQNGGEAFQDETPPPTFSDDTRMENSSEIDADGVRGSAYRRSNFSKTV</sequence>
<evidence type="ECO:0000256" key="2">
    <source>
        <dbReference type="SAM" id="Phobius"/>
    </source>
</evidence>
<dbReference type="InParanoid" id="A0A1E7FTA3"/>
<dbReference type="AlphaFoldDB" id="A0A1E7FTA3"/>
<gene>
    <name evidence="3" type="ORF">FRACYDRAFT_267923</name>
</gene>
<keyword evidence="2" id="KW-0472">Membrane</keyword>
<evidence type="ECO:0000313" key="3">
    <source>
        <dbReference type="EMBL" id="OEU21401.1"/>
    </source>
</evidence>
<proteinExistence type="predicted"/>
<dbReference type="Proteomes" id="UP000095751">
    <property type="component" value="Unassembled WGS sequence"/>
</dbReference>
<feature type="transmembrane region" description="Helical" evidence="2">
    <location>
        <begin position="168"/>
        <end position="187"/>
    </location>
</feature>
<feature type="transmembrane region" description="Helical" evidence="2">
    <location>
        <begin position="115"/>
        <end position="133"/>
    </location>
</feature>
<accession>A0A1E7FTA3</accession>
<keyword evidence="4" id="KW-1185">Reference proteome</keyword>
<organism evidence="3 4">
    <name type="scientific">Fragilariopsis cylindrus CCMP1102</name>
    <dbReference type="NCBI Taxonomy" id="635003"/>
    <lineage>
        <taxon>Eukaryota</taxon>
        <taxon>Sar</taxon>
        <taxon>Stramenopiles</taxon>
        <taxon>Ochrophyta</taxon>
        <taxon>Bacillariophyta</taxon>
        <taxon>Bacillariophyceae</taxon>
        <taxon>Bacillariophycidae</taxon>
        <taxon>Bacillariales</taxon>
        <taxon>Bacillariaceae</taxon>
        <taxon>Fragilariopsis</taxon>
    </lineage>
</organism>
<protein>
    <submittedName>
        <fullName evidence="3">Uncharacterized protein</fullName>
    </submittedName>
</protein>
<feature type="transmembrane region" description="Helical" evidence="2">
    <location>
        <begin position="241"/>
        <end position="263"/>
    </location>
</feature>
<evidence type="ECO:0000256" key="1">
    <source>
        <dbReference type="SAM" id="MobiDB-lite"/>
    </source>
</evidence>